<dbReference type="STRING" id="1855912.LuPra_02993"/>
<keyword evidence="2" id="KW-1185">Reference proteome</keyword>
<proteinExistence type="predicted"/>
<dbReference type="EMBL" id="CP015136">
    <property type="protein sequence ID" value="AMY09769.1"/>
    <property type="molecule type" value="Genomic_DNA"/>
</dbReference>
<evidence type="ECO:0000313" key="1">
    <source>
        <dbReference type="EMBL" id="AMY09769.1"/>
    </source>
</evidence>
<dbReference type="Proteomes" id="UP000076079">
    <property type="component" value="Chromosome"/>
</dbReference>
<reference evidence="2" key="2">
    <citation type="submission" date="2016-04" db="EMBL/GenBank/DDBJ databases">
        <title>First Complete Genome Sequence of a Subdivision 6 Acidobacterium.</title>
        <authorList>
            <person name="Huang S."/>
            <person name="Vieira S."/>
            <person name="Bunk B."/>
            <person name="Riedel T."/>
            <person name="Sproeer C."/>
            <person name="Overmann J."/>
        </authorList>
    </citation>
    <scope>NUCLEOTIDE SEQUENCE [LARGE SCALE GENOMIC DNA]</scope>
    <source>
        <strain evidence="2">DSM 100886 HEG_-6_39</strain>
    </source>
</reference>
<gene>
    <name evidence="1" type="ORF">LuPra_02993</name>
</gene>
<protein>
    <submittedName>
        <fullName evidence="1">Uncharacterized protein</fullName>
    </submittedName>
</protein>
<dbReference type="KEGG" id="abac:LuPra_02993"/>
<evidence type="ECO:0000313" key="2">
    <source>
        <dbReference type="Proteomes" id="UP000076079"/>
    </source>
</evidence>
<name>A0A143PPM4_LUTPR</name>
<dbReference type="RefSeq" id="WP_257724515.1">
    <property type="nucleotide sequence ID" value="NZ_CP015136.1"/>
</dbReference>
<accession>A0A143PPM4</accession>
<reference evidence="1 2" key="1">
    <citation type="journal article" date="2016" name="Genome Announc.">
        <title>First Complete Genome Sequence of a Subdivision 6 Acidobacterium Strain.</title>
        <authorList>
            <person name="Huang S."/>
            <person name="Vieira S."/>
            <person name="Bunk B."/>
            <person name="Riedel T."/>
            <person name="Sproer C."/>
            <person name="Overmann J."/>
        </authorList>
    </citation>
    <scope>NUCLEOTIDE SEQUENCE [LARGE SCALE GENOMIC DNA]</scope>
    <source>
        <strain evidence="2">DSM 100886 HEG_-6_39</strain>
    </source>
</reference>
<sequence>MSRPLVVLVLGVTALMALSWAVGRVIFWLRATFPPNRRRGRRR</sequence>
<dbReference type="AlphaFoldDB" id="A0A143PPM4"/>
<organism evidence="1 2">
    <name type="scientific">Luteitalea pratensis</name>
    <dbReference type="NCBI Taxonomy" id="1855912"/>
    <lineage>
        <taxon>Bacteria</taxon>
        <taxon>Pseudomonadati</taxon>
        <taxon>Acidobacteriota</taxon>
        <taxon>Vicinamibacteria</taxon>
        <taxon>Vicinamibacterales</taxon>
        <taxon>Vicinamibacteraceae</taxon>
        <taxon>Luteitalea</taxon>
    </lineage>
</organism>